<protein>
    <submittedName>
        <fullName evidence="1">Uncharacterized protein</fullName>
    </submittedName>
</protein>
<dbReference type="HOGENOM" id="CLU_3275672_0_0_5"/>
<gene>
    <name evidence="1" type="ORF">BN77_2305</name>
</gene>
<accession>K0PVH0</accession>
<reference evidence="1 2" key="1">
    <citation type="journal article" date="2013" name="Genome Announc.">
        <title>Draft Genome Sequence of Rhizobium mesoamericanum STM3625, a Nitrogen-Fixing Symbiont of Mimosa pudica Isolated in French Guiana (South America).</title>
        <authorList>
            <person name="Moulin L."/>
            <person name="Mornico D."/>
            <person name="Melkonian R."/>
            <person name="Klonowska A."/>
        </authorList>
    </citation>
    <scope>NUCLEOTIDE SEQUENCE [LARGE SCALE GENOMIC DNA]</scope>
    <source>
        <strain evidence="1 2">STM3625</strain>
    </source>
</reference>
<dbReference type="Proteomes" id="UP000009319">
    <property type="component" value="Unassembled WGS sequence"/>
</dbReference>
<keyword evidence="2" id="KW-1185">Reference proteome</keyword>
<proteinExistence type="predicted"/>
<dbReference type="STRING" id="1211777.BN77_2305"/>
<evidence type="ECO:0000313" key="2">
    <source>
        <dbReference type="Proteomes" id="UP000009319"/>
    </source>
</evidence>
<name>K0PVH0_9HYPH</name>
<dbReference type="AlphaFoldDB" id="K0PVH0"/>
<organism evidence="1 2">
    <name type="scientific">Rhizobium mesoamericanum STM3625</name>
    <dbReference type="NCBI Taxonomy" id="1211777"/>
    <lineage>
        <taxon>Bacteria</taxon>
        <taxon>Pseudomonadati</taxon>
        <taxon>Pseudomonadota</taxon>
        <taxon>Alphaproteobacteria</taxon>
        <taxon>Hyphomicrobiales</taxon>
        <taxon>Rhizobiaceae</taxon>
        <taxon>Rhizobium/Agrobacterium group</taxon>
        <taxon>Rhizobium</taxon>
    </lineage>
</organism>
<sequence>MRKTWPDPLSQMDHREQRTQKTCVMRAGHHIFNVRFEPCLR</sequence>
<comment type="caution">
    <text evidence="1">The sequence shown here is derived from an EMBL/GenBank/DDBJ whole genome shotgun (WGS) entry which is preliminary data.</text>
</comment>
<evidence type="ECO:0000313" key="1">
    <source>
        <dbReference type="EMBL" id="CCM75142.1"/>
    </source>
</evidence>
<dbReference type="EMBL" id="CANI01000010">
    <property type="protein sequence ID" value="CCM75142.1"/>
    <property type="molecule type" value="Genomic_DNA"/>
</dbReference>